<evidence type="ECO:0008006" key="4">
    <source>
        <dbReference type="Google" id="ProtNLM"/>
    </source>
</evidence>
<keyword evidence="3" id="KW-1185">Reference proteome</keyword>
<dbReference type="EMBL" id="JH636049">
    <property type="protein sequence ID" value="EID53085.1"/>
    <property type="molecule type" value="Genomic_DNA"/>
</dbReference>
<keyword evidence="1" id="KW-1133">Transmembrane helix</keyword>
<dbReference type="RefSeq" id="WP_006237198.1">
    <property type="nucleotide sequence ID" value="NZ_JH636049.1"/>
</dbReference>
<dbReference type="HOGENOM" id="CLU_2510708_0_0_11"/>
<proteinExistence type="predicted"/>
<feature type="transmembrane region" description="Helical" evidence="1">
    <location>
        <begin position="70"/>
        <end position="89"/>
    </location>
</feature>
<accession>I0UYY2</accession>
<dbReference type="AlphaFoldDB" id="I0UYY2"/>
<organism evidence="2 3">
    <name type="scientific">Saccharomonospora xinjiangensis XJ-54</name>
    <dbReference type="NCBI Taxonomy" id="882086"/>
    <lineage>
        <taxon>Bacteria</taxon>
        <taxon>Bacillati</taxon>
        <taxon>Actinomycetota</taxon>
        <taxon>Actinomycetes</taxon>
        <taxon>Pseudonocardiales</taxon>
        <taxon>Pseudonocardiaceae</taxon>
        <taxon>Saccharomonospora</taxon>
    </lineage>
</organism>
<dbReference type="STRING" id="882086.SacxiDRAFT_0820"/>
<dbReference type="Proteomes" id="UP000004691">
    <property type="component" value="Unassembled WGS sequence"/>
</dbReference>
<keyword evidence="1" id="KW-0472">Membrane</keyword>
<dbReference type="OrthoDB" id="3538349at2"/>
<keyword evidence="1" id="KW-0812">Transmembrane</keyword>
<dbReference type="eggNOG" id="ENOG5033GD4">
    <property type="taxonomic scope" value="Bacteria"/>
</dbReference>
<dbReference type="InterPro" id="IPR022062">
    <property type="entry name" value="DUF3618"/>
</dbReference>
<protein>
    <recommendedName>
        <fullName evidence="4">DUF3618 domain-containing protein</fullName>
    </recommendedName>
</protein>
<evidence type="ECO:0000313" key="3">
    <source>
        <dbReference type="Proteomes" id="UP000004691"/>
    </source>
</evidence>
<gene>
    <name evidence="2" type="ORF">SacxiDRAFT_0820</name>
</gene>
<reference evidence="2 3" key="1">
    <citation type="submission" date="2012-01" db="EMBL/GenBank/DDBJ databases">
        <title>Improved High-Quality Draft sequence of Saccharomonospora xinjiangensis XJ-54.</title>
        <authorList>
            <consortium name="US DOE Joint Genome Institute"/>
            <person name="Lucas S."/>
            <person name="Han J."/>
            <person name="Lapidus A."/>
            <person name="Cheng J.-F."/>
            <person name="Goodwin L."/>
            <person name="Pitluck S."/>
            <person name="Peters L."/>
            <person name="Mikhailova N."/>
            <person name="Teshima H."/>
            <person name="Detter J.C."/>
            <person name="Han C."/>
            <person name="Tapia R."/>
            <person name="Land M."/>
            <person name="Hauser L."/>
            <person name="Kyrpides N."/>
            <person name="Ivanova N."/>
            <person name="Pagani I."/>
            <person name="Brambilla E.-M."/>
            <person name="Klenk H.-P."/>
            <person name="Woyke T."/>
        </authorList>
    </citation>
    <scope>NUCLEOTIDE SEQUENCE [LARGE SCALE GENOMIC DNA]</scope>
    <source>
        <strain evidence="2 3">XJ-54</strain>
    </source>
</reference>
<evidence type="ECO:0000313" key="2">
    <source>
        <dbReference type="EMBL" id="EID53085.1"/>
    </source>
</evidence>
<sequence length="93" mass="10256">MMSSTSQAGSPDDEFPQTVEQARTDIELTRQELGETARELVQRLDVGRRAREQFQDRSRLALNTMRANPVAVAAGGSALTLAVGGLLTWRIKR</sequence>
<evidence type="ECO:0000256" key="1">
    <source>
        <dbReference type="SAM" id="Phobius"/>
    </source>
</evidence>
<dbReference type="Pfam" id="PF12277">
    <property type="entry name" value="DUF3618"/>
    <property type="match status" value="1"/>
</dbReference>
<name>I0UYY2_9PSEU</name>